<dbReference type="GO" id="GO:0003887">
    <property type="term" value="F:DNA-directed DNA polymerase activity"/>
    <property type="evidence" value="ECO:0007669"/>
    <property type="project" value="UniProtKB-EC"/>
</dbReference>
<keyword evidence="6" id="KW-1185">Reference proteome</keyword>
<dbReference type="GO" id="GO:0006264">
    <property type="term" value="P:mitochondrial DNA replication"/>
    <property type="evidence" value="ECO:0007669"/>
    <property type="project" value="TreeGrafter"/>
</dbReference>
<dbReference type="RefSeq" id="XP_020095476.1">
    <property type="nucleotide sequence ID" value="XM_020239887.1"/>
</dbReference>
<evidence type="ECO:0000313" key="7">
    <source>
        <dbReference type="RefSeq" id="XP_020095476.1"/>
    </source>
</evidence>
<dbReference type="AlphaFoldDB" id="A0A6P5FPR7"/>
<dbReference type="EC" id="2.7.7.102" evidence="3"/>
<evidence type="ECO:0000313" key="9">
    <source>
        <dbReference type="RefSeq" id="XP_020095478.1"/>
    </source>
</evidence>
<organism evidence="9">
    <name type="scientific">Ananas comosus</name>
    <name type="common">Pineapple</name>
    <name type="synonym">Ananas ananas</name>
    <dbReference type="NCBI Taxonomy" id="4615"/>
    <lineage>
        <taxon>Eukaryota</taxon>
        <taxon>Viridiplantae</taxon>
        <taxon>Streptophyta</taxon>
        <taxon>Embryophyta</taxon>
        <taxon>Tracheophyta</taxon>
        <taxon>Spermatophyta</taxon>
        <taxon>Magnoliopsida</taxon>
        <taxon>Liliopsida</taxon>
        <taxon>Poales</taxon>
        <taxon>Bromeliaceae</taxon>
        <taxon>Bromelioideae</taxon>
        <taxon>Ananas</taxon>
    </lineage>
</organism>
<reference evidence="7 8" key="2">
    <citation type="submission" date="2025-04" db="UniProtKB">
        <authorList>
            <consortium name="RefSeq"/>
        </authorList>
    </citation>
    <scope>IDENTIFICATION</scope>
    <source>
        <tissue evidence="7 8">Leaf</tissue>
    </source>
</reference>
<dbReference type="Gramene" id="Aco015759.1.mrna1">
    <property type="protein sequence ID" value="Aco015759.1.mrna1"/>
    <property type="gene ID" value="Aco015759.1.path1"/>
</dbReference>
<dbReference type="GeneID" id="109715087"/>
<evidence type="ECO:0000256" key="5">
    <source>
        <dbReference type="SAM" id="MobiDB-lite"/>
    </source>
</evidence>
<dbReference type="GO" id="GO:0009411">
    <property type="term" value="P:response to UV"/>
    <property type="evidence" value="ECO:0007669"/>
    <property type="project" value="TreeGrafter"/>
</dbReference>
<protein>
    <recommendedName>
        <fullName evidence="1">DNA-directed primase/polymerase protein</fullName>
        <ecNumber evidence="3">2.7.7.102</ecNumber>
    </recommendedName>
</protein>
<evidence type="ECO:0000313" key="8">
    <source>
        <dbReference type="RefSeq" id="XP_020095477.1"/>
    </source>
</evidence>
<accession>A0A6P5FPR7</accession>
<dbReference type="InterPro" id="IPR044917">
    <property type="entry name" value="PRIMPOL"/>
</dbReference>
<reference evidence="6" key="1">
    <citation type="journal article" date="2015" name="Nat. Genet.">
        <title>The pineapple genome and the evolution of CAM photosynthesis.</title>
        <authorList>
            <person name="Ming R."/>
            <person name="VanBuren R."/>
            <person name="Wai C.M."/>
            <person name="Tang H."/>
            <person name="Schatz M.C."/>
            <person name="Bowers J.E."/>
            <person name="Lyons E."/>
            <person name="Wang M.L."/>
            <person name="Chen J."/>
            <person name="Biggers E."/>
            <person name="Zhang J."/>
            <person name="Huang L."/>
            <person name="Zhang L."/>
            <person name="Miao W."/>
            <person name="Zhang J."/>
            <person name="Ye Z."/>
            <person name="Miao C."/>
            <person name="Lin Z."/>
            <person name="Wang H."/>
            <person name="Zhou H."/>
            <person name="Yim W.C."/>
            <person name="Priest H.D."/>
            <person name="Zheng C."/>
            <person name="Woodhouse M."/>
            <person name="Edger P.P."/>
            <person name="Guyot R."/>
            <person name="Guo H.B."/>
            <person name="Guo H."/>
            <person name="Zheng G."/>
            <person name="Singh R."/>
            <person name="Sharma A."/>
            <person name="Min X."/>
            <person name="Zheng Y."/>
            <person name="Lee H."/>
            <person name="Gurtowski J."/>
            <person name="Sedlazeck F.J."/>
            <person name="Harkess A."/>
            <person name="McKain M.R."/>
            <person name="Liao Z."/>
            <person name="Fang J."/>
            <person name="Liu J."/>
            <person name="Zhang X."/>
            <person name="Zhang Q."/>
            <person name="Hu W."/>
            <person name="Qin Y."/>
            <person name="Wang K."/>
            <person name="Chen L.Y."/>
            <person name="Shirley N."/>
            <person name="Lin Y.R."/>
            <person name="Liu L.Y."/>
            <person name="Hernandez A.G."/>
            <person name="Wright C.L."/>
            <person name="Bulone V."/>
            <person name="Tuskan G.A."/>
            <person name="Heath K."/>
            <person name="Zee F."/>
            <person name="Moore P.H."/>
            <person name="Sunkar R."/>
            <person name="Leebens-Mack J.H."/>
            <person name="Mockler T."/>
            <person name="Bennetzen J.L."/>
            <person name="Freeling M."/>
            <person name="Sankoff D."/>
            <person name="Paterson A.H."/>
            <person name="Zhu X."/>
            <person name="Yang X."/>
            <person name="Smith J.A."/>
            <person name="Cushman J.C."/>
            <person name="Paull R.E."/>
            <person name="Yu Q."/>
        </authorList>
    </citation>
    <scope>NUCLEOTIDE SEQUENCE [LARGE SCALE GENOMIC DNA]</scope>
    <source>
        <strain evidence="6">cv. F153</strain>
    </source>
</reference>
<dbReference type="GO" id="GO:0031297">
    <property type="term" value="P:replication fork processing"/>
    <property type="evidence" value="ECO:0007669"/>
    <property type="project" value="TreeGrafter"/>
</dbReference>
<dbReference type="RefSeq" id="XP_020095478.1">
    <property type="nucleotide sequence ID" value="XM_020239889.1"/>
</dbReference>
<proteinExistence type="predicted"/>
<dbReference type="GO" id="GO:0005634">
    <property type="term" value="C:nucleus"/>
    <property type="evidence" value="ECO:0007669"/>
    <property type="project" value="TreeGrafter"/>
</dbReference>
<evidence type="ECO:0000256" key="3">
    <source>
        <dbReference type="ARBA" id="ARBA00044768"/>
    </source>
</evidence>
<dbReference type="GO" id="GO:0005759">
    <property type="term" value="C:mitochondrial matrix"/>
    <property type="evidence" value="ECO:0007669"/>
    <property type="project" value="TreeGrafter"/>
</dbReference>
<dbReference type="PANTHER" id="PTHR31399:SF0">
    <property type="entry name" value="DNA-DIRECTED PRIMASE_POLYMERASE PROTEIN"/>
    <property type="match status" value="1"/>
</dbReference>
<name>A0A6P5FPR7_ANACO</name>
<dbReference type="OrthoDB" id="5988181at2759"/>
<feature type="region of interest" description="Disordered" evidence="5">
    <location>
        <begin position="25"/>
        <end position="55"/>
    </location>
</feature>
<sequence length="587" mass="67840">MAYDPKDDVDRLFACFKCGISPPQSALKERRTRDENLKKPAQPSTSKSYAMDSPATEKLGASTSAAIKFRSGKQITPIVFYGSPQGAPVKRPSRLLRLLHEIRIDLREQNELIRERVWATFPRQEEAMRFSKAHAQSKVFSYQDYLTGQRRFLVSTYDEFWGRYKNMDCKFRHHYEVIQDGSPCHLYFDLEFDKKVNNDKNVNEMVDTLISITFNALSDKYSIQGSQEWIIELDSSTREKFSRHLIVRIPKTAFKDNSHVGAFVSEVCSQIACARGTAPKFDELYIRKDGSSADKADHLFLDNAVYSRNRCFRLVFSSKAGKSSFLLPTERFKCKNMNEKQVFMDSLICKVDDDCDKLLICKLDLDCKKTLCFDSEVKEERSYVSFDAHRSDLCSHTYFSGKSPFPALDAFVECIGSVGNVSGKIRCWYWFSEYGLMVYSMSSGRYCERIGREHKSNHIMYIVDFQRAGYYQKCYDPDCRGYRSPLRPLPYDVIPDSMAIFNSTQTENYSEVVDINFAVQLDGDHNQLVIESCTKDYSWWEEAVKFADCMEVEDTSRMCNLVENNDEEDCEWWADAEKFASQVEGQV</sequence>
<dbReference type="Proteomes" id="UP000515123">
    <property type="component" value="Linkage group 9"/>
</dbReference>
<evidence type="ECO:0000256" key="4">
    <source>
        <dbReference type="ARBA" id="ARBA00047303"/>
    </source>
</evidence>
<gene>
    <name evidence="7 8 9" type="primary">LOC109715087</name>
</gene>
<dbReference type="GO" id="GO:0003682">
    <property type="term" value="F:chromatin binding"/>
    <property type="evidence" value="ECO:0007669"/>
    <property type="project" value="TreeGrafter"/>
</dbReference>
<evidence type="ECO:0000256" key="1">
    <source>
        <dbReference type="ARBA" id="ARBA00026139"/>
    </source>
</evidence>
<dbReference type="Pfam" id="PF03121">
    <property type="entry name" value="Herpes_UL52"/>
    <property type="match status" value="1"/>
</dbReference>
<dbReference type="PANTHER" id="PTHR31399">
    <property type="entry name" value="DNA-DIRECTED PRIMASE / POLYMERASE PROTEIN"/>
    <property type="match status" value="1"/>
</dbReference>
<dbReference type="GO" id="GO:0042276">
    <property type="term" value="P:error-prone translesion synthesis"/>
    <property type="evidence" value="ECO:0007669"/>
    <property type="project" value="InterPro"/>
</dbReference>
<dbReference type="RefSeq" id="XP_020095477.1">
    <property type="nucleotide sequence ID" value="XM_020239888.1"/>
</dbReference>
<evidence type="ECO:0000313" key="6">
    <source>
        <dbReference type="Proteomes" id="UP000515123"/>
    </source>
</evidence>
<comment type="catalytic activity">
    <reaction evidence="4">
        <text>DNA(n) + a 2'-deoxyribonucleoside 5'-triphosphate = DNA(n+1) + diphosphate</text>
        <dbReference type="Rhea" id="RHEA:22508"/>
        <dbReference type="Rhea" id="RHEA-COMP:17339"/>
        <dbReference type="Rhea" id="RHEA-COMP:17340"/>
        <dbReference type="ChEBI" id="CHEBI:33019"/>
        <dbReference type="ChEBI" id="CHEBI:61560"/>
        <dbReference type="ChEBI" id="CHEBI:173112"/>
        <dbReference type="EC" id="2.7.7.7"/>
    </reaction>
    <physiologicalReaction direction="left-to-right" evidence="4">
        <dbReference type="Rhea" id="RHEA:22509"/>
    </physiologicalReaction>
</comment>
<comment type="catalytic activity">
    <reaction evidence="2">
        <text>ssDNA + n NTP = ssDNA/pppN(pN)n-1 hybrid + (n-1) diphosphate.</text>
        <dbReference type="EC" id="2.7.7.102"/>
    </reaction>
</comment>
<evidence type="ECO:0000256" key="2">
    <source>
        <dbReference type="ARBA" id="ARBA00044677"/>
    </source>
</evidence>
<feature type="compositionally biased region" description="Basic and acidic residues" evidence="5">
    <location>
        <begin position="27"/>
        <end position="38"/>
    </location>
</feature>